<proteinExistence type="predicted"/>
<evidence type="ECO:0000313" key="4">
    <source>
        <dbReference type="Proteomes" id="UP000008631"/>
    </source>
</evidence>
<feature type="region of interest" description="Disordered" evidence="1">
    <location>
        <begin position="155"/>
        <end position="175"/>
    </location>
</feature>
<dbReference type="eggNOG" id="COG1572">
    <property type="taxonomic scope" value="Bacteria"/>
</dbReference>
<feature type="compositionally biased region" description="Low complexity" evidence="1">
    <location>
        <begin position="166"/>
        <end position="175"/>
    </location>
</feature>
<dbReference type="KEGG" id="ipa:Isop_2963"/>
<dbReference type="Pfam" id="PF07705">
    <property type="entry name" value="CARDB"/>
    <property type="match status" value="1"/>
</dbReference>
<evidence type="ECO:0000256" key="1">
    <source>
        <dbReference type="SAM" id="MobiDB-lite"/>
    </source>
</evidence>
<dbReference type="Proteomes" id="UP000008631">
    <property type="component" value="Chromosome"/>
</dbReference>
<reference evidence="3 4" key="2">
    <citation type="journal article" date="2011" name="Stand. Genomic Sci.">
        <title>Complete genome sequence of Isosphaera pallida type strain (IS1B).</title>
        <authorList>
            <consortium name="US DOE Joint Genome Institute (JGI-PGF)"/>
            <person name="Goker M."/>
            <person name="Cleland D."/>
            <person name="Saunders E."/>
            <person name="Lapidus A."/>
            <person name="Nolan M."/>
            <person name="Lucas S."/>
            <person name="Hammon N."/>
            <person name="Deshpande S."/>
            <person name="Cheng J.F."/>
            <person name="Tapia R."/>
            <person name="Han C."/>
            <person name="Goodwin L."/>
            <person name="Pitluck S."/>
            <person name="Liolios K."/>
            <person name="Pagani I."/>
            <person name="Ivanova N."/>
            <person name="Mavromatis K."/>
            <person name="Pati A."/>
            <person name="Chen A."/>
            <person name="Palaniappan K."/>
            <person name="Land M."/>
            <person name="Hauser L."/>
            <person name="Chang Y.J."/>
            <person name="Jeffries C.D."/>
            <person name="Detter J.C."/>
            <person name="Beck B."/>
            <person name="Woyke T."/>
            <person name="Bristow J."/>
            <person name="Eisen J.A."/>
            <person name="Markowitz V."/>
            <person name="Hugenholtz P."/>
            <person name="Kyrpides N.C."/>
            <person name="Klenk H.P."/>
        </authorList>
    </citation>
    <scope>NUCLEOTIDE SEQUENCE [LARGE SCALE GENOMIC DNA]</scope>
    <source>
        <strain evidence="4">ATCC 43644 / DSM 9630 / IS1B</strain>
    </source>
</reference>
<dbReference type="InterPro" id="IPR013783">
    <property type="entry name" value="Ig-like_fold"/>
</dbReference>
<dbReference type="HOGENOM" id="CLU_506964_0_0_0"/>
<dbReference type="EMBL" id="CP002353">
    <property type="protein sequence ID" value="ADV63528.1"/>
    <property type="molecule type" value="Genomic_DNA"/>
</dbReference>
<dbReference type="AlphaFoldDB" id="E8R298"/>
<name>E8R298_ISOPI</name>
<dbReference type="InterPro" id="IPR011635">
    <property type="entry name" value="CARDB"/>
</dbReference>
<evidence type="ECO:0000259" key="2">
    <source>
        <dbReference type="Pfam" id="PF07705"/>
    </source>
</evidence>
<organism evidence="3 4">
    <name type="scientific">Isosphaera pallida (strain ATCC 43644 / DSM 9630 / IS1B)</name>
    <dbReference type="NCBI Taxonomy" id="575540"/>
    <lineage>
        <taxon>Bacteria</taxon>
        <taxon>Pseudomonadati</taxon>
        <taxon>Planctomycetota</taxon>
        <taxon>Planctomycetia</taxon>
        <taxon>Isosphaerales</taxon>
        <taxon>Isosphaeraceae</taxon>
        <taxon>Isosphaera</taxon>
    </lineage>
</organism>
<evidence type="ECO:0000313" key="3">
    <source>
        <dbReference type="EMBL" id="ADV63528.1"/>
    </source>
</evidence>
<protein>
    <recommendedName>
        <fullName evidence="2">CARDB domain-containing protein</fullName>
    </recommendedName>
</protein>
<gene>
    <name evidence="3" type="ordered locus">Isop_2963</name>
</gene>
<dbReference type="InParanoid" id="E8R298"/>
<sequence>MTPSNPSSVPASPLGGLRLIVPPDVGPSTPRLFRVRAKGFRPRRRGFGTLRPRRRVRATLKFESLEHRRLLSLSSAGSPSAVNAPAVSSSVDLRPLRLVAPDRADWGEEVTVSGAVVNQGGEPVSDEFLGEIRLVYSVEPTRPANRAARFEGRPNAPALRSRPFPASRAPSATVAATPTRTVTLGTVAFARPPASNQVVAFEQTLRLPGRPPEDFDSSRPIRLALVVDPNDRVAEFDETNQSVRSAPLKVGPVERGAPASLEFFADKTQASWGDEIAVSAKVANLGSERTPAGRARVVLTPVSVAPGGGWDVTLADVNIPALEPNMVVTVESRFSLPKPIPLAFAGHSLFQITLLLDADYQVSAWRPASAVADTGRNAATLRIEAPADAVPTLPVRPNLAVTQLNTPAGRLVWGDPLPIGVVVTNMGTTPTPATTARYELTDEAATNQGTLVLGQTEIPRLEPGQTARVTHQAMLPYRIPTTGLTPSQPAAARLLAIVDPEGRLDETSETDNALLSEPFTIQPVFRPVTPPRPAPRR</sequence>
<reference key="1">
    <citation type="submission" date="2010-11" db="EMBL/GenBank/DDBJ databases">
        <title>The complete sequence of chromosome of Isophaera pallida ATCC 43644.</title>
        <authorList>
            <consortium name="US DOE Joint Genome Institute (JGI-PGF)"/>
            <person name="Lucas S."/>
            <person name="Copeland A."/>
            <person name="Lapidus A."/>
            <person name="Bruce D."/>
            <person name="Goodwin L."/>
            <person name="Pitluck S."/>
            <person name="Kyrpides N."/>
            <person name="Mavromatis K."/>
            <person name="Pagani I."/>
            <person name="Ivanova N."/>
            <person name="Saunders E."/>
            <person name="Brettin T."/>
            <person name="Detter J.C."/>
            <person name="Han C."/>
            <person name="Tapia R."/>
            <person name="Land M."/>
            <person name="Hauser L."/>
            <person name="Markowitz V."/>
            <person name="Cheng J.-F."/>
            <person name="Hugenholtz P."/>
            <person name="Woyke T."/>
            <person name="Wu D."/>
            <person name="Eisen J.A."/>
        </authorList>
    </citation>
    <scope>NUCLEOTIDE SEQUENCE</scope>
    <source>
        <strain>ATCC 43644</strain>
    </source>
</reference>
<feature type="domain" description="CARDB" evidence="2">
    <location>
        <begin position="397"/>
        <end position="514"/>
    </location>
</feature>
<accession>E8R298</accession>
<keyword evidence="4" id="KW-1185">Reference proteome</keyword>
<dbReference type="RefSeq" id="WP_013565816.1">
    <property type="nucleotide sequence ID" value="NC_014962.1"/>
</dbReference>
<dbReference type="Gene3D" id="2.60.40.10">
    <property type="entry name" value="Immunoglobulins"/>
    <property type="match status" value="2"/>
</dbReference>